<protein>
    <submittedName>
        <fullName evidence="1">Uncharacterized protein</fullName>
    </submittedName>
</protein>
<evidence type="ECO:0000313" key="1">
    <source>
        <dbReference type="EMBL" id="KAF4445509.1"/>
    </source>
</evidence>
<dbReference type="AlphaFoldDB" id="A0A8H4KAM8"/>
<evidence type="ECO:0000313" key="2">
    <source>
        <dbReference type="Proteomes" id="UP000605986"/>
    </source>
</evidence>
<organism evidence="1 2">
    <name type="scientific">Fusarium austroafricanum</name>
    <dbReference type="NCBI Taxonomy" id="2364996"/>
    <lineage>
        <taxon>Eukaryota</taxon>
        <taxon>Fungi</taxon>
        <taxon>Dikarya</taxon>
        <taxon>Ascomycota</taxon>
        <taxon>Pezizomycotina</taxon>
        <taxon>Sordariomycetes</taxon>
        <taxon>Hypocreomycetidae</taxon>
        <taxon>Hypocreales</taxon>
        <taxon>Nectriaceae</taxon>
        <taxon>Fusarium</taxon>
        <taxon>Fusarium concolor species complex</taxon>
    </lineage>
</organism>
<reference evidence="1" key="1">
    <citation type="submission" date="2020-01" db="EMBL/GenBank/DDBJ databases">
        <title>Identification and distribution of gene clusters putatively required for synthesis of sphingolipid metabolism inhibitors in phylogenetically diverse species of the filamentous fungus Fusarium.</title>
        <authorList>
            <person name="Kim H.-S."/>
            <person name="Busman M."/>
            <person name="Brown D.W."/>
            <person name="Divon H."/>
            <person name="Uhlig S."/>
            <person name="Proctor R.H."/>
        </authorList>
    </citation>
    <scope>NUCLEOTIDE SEQUENCE</scope>
    <source>
        <strain evidence="1">NRRL 53441</strain>
    </source>
</reference>
<keyword evidence="2" id="KW-1185">Reference proteome</keyword>
<dbReference type="EMBL" id="JAADJG010000520">
    <property type="protein sequence ID" value="KAF4445509.1"/>
    <property type="molecule type" value="Genomic_DNA"/>
</dbReference>
<comment type="caution">
    <text evidence="1">The sequence shown here is derived from an EMBL/GenBank/DDBJ whole genome shotgun (WGS) entry which is preliminary data.</text>
</comment>
<dbReference type="Proteomes" id="UP000605986">
    <property type="component" value="Unassembled WGS sequence"/>
</dbReference>
<dbReference type="OrthoDB" id="4314040at2759"/>
<name>A0A8H4KAM8_9HYPO</name>
<sequence length="382" mass="43307">MLHKPQSPLSILEAKLVAALEVTDMRYSLCCYGDFLDHIPRRLGHNEVLDASVDVMIGGLPYHYTREHSSEALAKYSRALKSLRSSLNRSNQQISPETLSAIYIIMICQGWLGRTDEYAQNHGKVLAQLASTAIKQNWGDTFGLQLLEALFVPLTLEAMVNPAITMQSWYPLLDPCFPRNSYNKDQHFPTLSLQARRLAQMPNFFHDPVRYLDEIKCAYRDLRDDHPRIQRYLEDLEYQPSPSSESDLNLKMKLKLIHKFQVVDAVLLTISIALNSILRREYPDDNVLLLEASTLANDMIALAQTVAQYRPFGASYIPPCLAAVVSHINTKSSSWDHLTRAVGNDKRFNNPAKRHWGTDSMLSVRLCTYQVDGSGDLVQVIT</sequence>
<gene>
    <name evidence="1" type="ORF">F53441_10762</name>
</gene>
<accession>A0A8H4KAM8</accession>
<proteinExistence type="predicted"/>